<dbReference type="SUPFAM" id="SSF53335">
    <property type="entry name" value="S-adenosyl-L-methionine-dependent methyltransferases"/>
    <property type="match status" value="1"/>
</dbReference>
<evidence type="ECO:0000256" key="6">
    <source>
        <dbReference type="ARBA" id="ARBA00047942"/>
    </source>
</evidence>
<gene>
    <name evidence="7" type="ORF">KL771_20585</name>
</gene>
<evidence type="ECO:0000256" key="2">
    <source>
        <dbReference type="ARBA" id="ARBA00011900"/>
    </source>
</evidence>
<dbReference type="PANTHER" id="PTHR30481:SF4">
    <property type="entry name" value="SITE-SPECIFIC DNA-METHYLTRANSFERASE (ADENINE-SPECIFIC)"/>
    <property type="match status" value="1"/>
</dbReference>
<dbReference type="EMBL" id="JAHHZF010000011">
    <property type="protein sequence ID" value="MBT9291874.1"/>
    <property type="molecule type" value="Genomic_DNA"/>
</dbReference>
<dbReference type="PRINTS" id="PR00505">
    <property type="entry name" value="D12N6MTFRASE"/>
</dbReference>
<proteinExistence type="inferred from homology"/>
<dbReference type="GO" id="GO:0006298">
    <property type="term" value="P:mismatch repair"/>
    <property type="evidence" value="ECO:0007669"/>
    <property type="project" value="TreeGrafter"/>
</dbReference>
<keyword evidence="8" id="KW-1185">Reference proteome</keyword>
<reference evidence="7 8" key="1">
    <citation type="submission" date="2021-06" db="EMBL/GenBank/DDBJ databases">
        <authorList>
            <person name="Grouzdev D.S."/>
            <person name="Koziaeva V."/>
        </authorList>
    </citation>
    <scope>NUCLEOTIDE SEQUENCE [LARGE SCALE GENOMIC DNA]</scope>
    <source>
        <strain evidence="7 8">22</strain>
    </source>
</reference>
<dbReference type="GO" id="GO:0009307">
    <property type="term" value="P:DNA restriction-modification system"/>
    <property type="evidence" value="ECO:0007669"/>
    <property type="project" value="InterPro"/>
</dbReference>
<dbReference type="PANTHER" id="PTHR30481">
    <property type="entry name" value="DNA ADENINE METHYLASE"/>
    <property type="match status" value="1"/>
</dbReference>
<protein>
    <recommendedName>
        <fullName evidence="2">site-specific DNA-methyltransferase (adenine-specific)</fullName>
        <ecNumber evidence="2">2.1.1.72</ecNumber>
    </recommendedName>
</protein>
<dbReference type="GO" id="GO:0032259">
    <property type="term" value="P:methylation"/>
    <property type="evidence" value="ECO:0007669"/>
    <property type="project" value="UniProtKB-KW"/>
</dbReference>
<dbReference type="RefSeq" id="WP_261970404.1">
    <property type="nucleotide sequence ID" value="NZ_JAHHZF010000011.1"/>
</dbReference>
<organism evidence="7 8">
    <name type="scientific">Prosthecodimorpha staleyi</name>
    <dbReference type="NCBI Taxonomy" id="2840188"/>
    <lineage>
        <taxon>Bacteria</taxon>
        <taxon>Pseudomonadati</taxon>
        <taxon>Pseudomonadota</taxon>
        <taxon>Alphaproteobacteria</taxon>
        <taxon>Hyphomicrobiales</taxon>
        <taxon>Ancalomicrobiaceae</taxon>
        <taxon>Prosthecodimorpha</taxon>
    </lineage>
</organism>
<keyword evidence="3 7" id="KW-0489">Methyltransferase</keyword>
<dbReference type="InterPro" id="IPR029063">
    <property type="entry name" value="SAM-dependent_MTases_sf"/>
</dbReference>
<comment type="catalytic activity">
    <reaction evidence="6">
        <text>a 2'-deoxyadenosine in DNA + S-adenosyl-L-methionine = an N(6)-methyl-2'-deoxyadenosine in DNA + S-adenosyl-L-homocysteine + H(+)</text>
        <dbReference type="Rhea" id="RHEA:15197"/>
        <dbReference type="Rhea" id="RHEA-COMP:12418"/>
        <dbReference type="Rhea" id="RHEA-COMP:12419"/>
        <dbReference type="ChEBI" id="CHEBI:15378"/>
        <dbReference type="ChEBI" id="CHEBI:57856"/>
        <dbReference type="ChEBI" id="CHEBI:59789"/>
        <dbReference type="ChEBI" id="CHEBI:90615"/>
        <dbReference type="ChEBI" id="CHEBI:90616"/>
        <dbReference type="EC" id="2.1.1.72"/>
    </reaction>
</comment>
<evidence type="ECO:0000256" key="1">
    <source>
        <dbReference type="ARBA" id="ARBA00006594"/>
    </source>
</evidence>
<comment type="similarity">
    <text evidence="1">Belongs to the N(4)/N(6)-methyltransferase family.</text>
</comment>
<dbReference type="Pfam" id="PF02086">
    <property type="entry name" value="MethyltransfD12"/>
    <property type="match status" value="1"/>
</dbReference>
<name>A0A947GJK9_9HYPH</name>
<accession>A0A947GJK9</accession>
<evidence type="ECO:0000313" key="7">
    <source>
        <dbReference type="EMBL" id="MBT9291874.1"/>
    </source>
</evidence>
<evidence type="ECO:0000256" key="4">
    <source>
        <dbReference type="ARBA" id="ARBA00022679"/>
    </source>
</evidence>
<dbReference type="InterPro" id="IPR023095">
    <property type="entry name" value="Ade_MeTrfase_dom_2"/>
</dbReference>
<comment type="caution">
    <text evidence="7">The sequence shown here is derived from an EMBL/GenBank/DDBJ whole genome shotgun (WGS) entry which is preliminary data.</text>
</comment>
<dbReference type="Proteomes" id="UP000766595">
    <property type="component" value="Unassembled WGS sequence"/>
</dbReference>
<evidence type="ECO:0000256" key="5">
    <source>
        <dbReference type="ARBA" id="ARBA00022691"/>
    </source>
</evidence>
<dbReference type="GO" id="GO:1904047">
    <property type="term" value="F:S-adenosyl-L-methionine binding"/>
    <property type="evidence" value="ECO:0007669"/>
    <property type="project" value="TreeGrafter"/>
</dbReference>
<sequence>MVESTRARPAAGYVGGKKQLAGRLAKRIAAIDHEVYAEAFVGMGGVFFRRSAPAKVEVINDRSRDVATFFRILQNHYQAFMDMLRWQLTSRDEFERLNGMDPERLTDLQRAARFLYLQRLSFGGKVAGRTFGVDPRGPGRFNVDRLAPLLAEAHERLAGVWIECLDWPDFLARWDRPQTLFFLDPPYYGTEHYYGRGLFERSDYDRLSAALKGLRGSFVLTLNDHPEVRRIFRGFRMETAAVTYTIGSGNTTRAGELIISTDR</sequence>
<dbReference type="GO" id="GO:0009007">
    <property type="term" value="F:site-specific DNA-methyltransferase (adenine-specific) activity"/>
    <property type="evidence" value="ECO:0007669"/>
    <property type="project" value="UniProtKB-EC"/>
</dbReference>
<dbReference type="Gene3D" id="1.10.1020.10">
    <property type="entry name" value="Adenine-specific Methyltransferase, Domain 2"/>
    <property type="match status" value="1"/>
</dbReference>
<dbReference type="AlphaFoldDB" id="A0A947GJK9"/>
<keyword evidence="4" id="KW-0808">Transferase</keyword>
<dbReference type="Gene3D" id="3.40.50.150">
    <property type="entry name" value="Vaccinia Virus protein VP39"/>
    <property type="match status" value="1"/>
</dbReference>
<evidence type="ECO:0000256" key="3">
    <source>
        <dbReference type="ARBA" id="ARBA00022603"/>
    </source>
</evidence>
<keyword evidence="5" id="KW-0949">S-adenosyl-L-methionine</keyword>
<dbReference type="EC" id="2.1.1.72" evidence="2"/>
<evidence type="ECO:0000313" key="8">
    <source>
        <dbReference type="Proteomes" id="UP000766595"/>
    </source>
</evidence>
<dbReference type="InterPro" id="IPR012327">
    <property type="entry name" value="MeTrfase_D12"/>
</dbReference>
<dbReference type="GO" id="GO:0043565">
    <property type="term" value="F:sequence-specific DNA binding"/>
    <property type="evidence" value="ECO:0007669"/>
    <property type="project" value="TreeGrafter"/>
</dbReference>